<organism evidence="2 3">
    <name type="scientific">Mycobacterium phage Zenon</name>
    <dbReference type="NCBI Taxonomy" id="1983573"/>
    <lineage>
        <taxon>Viruses</taxon>
        <taxon>Duplodnaviria</taxon>
        <taxon>Heunggongvirae</taxon>
        <taxon>Uroviricota</taxon>
        <taxon>Caudoviricetes</taxon>
        <taxon>Papyrusvirus</taxon>
        <taxon>Papyrusvirus send513</taxon>
    </lineage>
</organism>
<name>A0A1Z1LX05_9CAUD</name>
<feature type="transmembrane region" description="Helical" evidence="1">
    <location>
        <begin position="6"/>
        <end position="29"/>
    </location>
</feature>
<accession>A0A1Z1LX05</accession>
<keyword evidence="1" id="KW-0472">Membrane</keyword>
<keyword evidence="1" id="KW-1133">Transmembrane helix</keyword>
<evidence type="ECO:0000256" key="1">
    <source>
        <dbReference type="SAM" id="Phobius"/>
    </source>
</evidence>
<dbReference type="Proteomes" id="UP000226152">
    <property type="component" value="Segment"/>
</dbReference>
<evidence type="ECO:0000313" key="3">
    <source>
        <dbReference type="Proteomes" id="UP000226152"/>
    </source>
</evidence>
<reference evidence="2 3" key="1">
    <citation type="submission" date="2017-04" db="EMBL/GenBank/DDBJ databases">
        <authorList>
            <person name="Beal Z."/>
            <person name="Bishop J."/>
            <person name="Caballero I.A."/>
            <person name="Carroll K."/>
            <person name="Carter B."/>
            <person name="Drexel-Harmon C."/>
            <person name="Henderson C."/>
            <person name="LaPlante K."/>
            <person name="Laytart J."/>
            <person name="Mills M."/>
            <person name="Zegers G."/>
            <person name="Page S.T."/>
            <person name="Bradley K.W."/>
            <person name="Asai D.J."/>
            <person name="Bowman C.A."/>
            <person name="Russell D.A."/>
            <person name="Pope W.H."/>
            <person name="Jacobs-Sera D."/>
            <person name="Hendrix R.W."/>
            <person name="Hatfull G.F."/>
        </authorList>
    </citation>
    <scope>NUCLEOTIDE SEQUENCE [LARGE SCALE GENOMIC DNA]</scope>
</reference>
<sequence>MTYARAALWFWVLATVAWTLLLAPSLLWWKAAGREARVRGKGR</sequence>
<protein>
    <submittedName>
        <fullName evidence="2">Uncharacterized protein</fullName>
    </submittedName>
</protein>
<evidence type="ECO:0000313" key="2">
    <source>
        <dbReference type="EMBL" id="ARW57186.1"/>
    </source>
</evidence>
<keyword evidence="1" id="KW-0812">Transmembrane</keyword>
<dbReference type="EMBL" id="KY969628">
    <property type="protein sequence ID" value="ARW57186.1"/>
    <property type="molecule type" value="Genomic_DNA"/>
</dbReference>
<gene>
    <name evidence="2" type="ORF">SEA_ZENON_101</name>
</gene>
<proteinExistence type="predicted"/>